<evidence type="ECO:0000313" key="2">
    <source>
        <dbReference type="Proteomes" id="UP001276150"/>
    </source>
</evidence>
<dbReference type="RefSeq" id="WP_317638351.1">
    <property type="nucleotide sequence ID" value="NZ_JAPMIV010000001.1"/>
</dbReference>
<keyword evidence="2" id="KW-1185">Reference proteome</keyword>
<reference evidence="1 2" key="1">
    <citation type="submission" date="2022-11" db="EMBL/GenBank/DDBJ databases">
        <title>Deinococcus ZS9-10, Low Temperature and Draught-tolerating, UV-resistant Bacteria from Continental Antarctica.</title>
        <authorList>
            <person name="Cheng L."/>
        </authorList>
    </citation>
    <scope>NUCLEOTIDE SEQUENCE [LARGE SCALE GENOMIC DNA]</scope>
    <source>
        <strain evidence="1 2">ZS9-10</strain>
    </source>
</reference>
<organism evidence="1 2">
    <name type="scientific">Deinococcus arenicola</name>
    <dbReference type="NCBI Taxonomy" id="2994950"/>
    <lineage>
        <taxon>Bacteria</taxon>
        <taxon>Thermotogati</taxon>
        <taxon>Deinococcota</taxon>
        <taxon>Deinococci</taxon>
        <taxon>Deinococcales</taxon>
        <taxon>Deinococcaceae</taxon>
        <taxon>Deinococcus</taxon>
    </lineage>
</organism>
<evidence type="ECO:0008006" key="3">
    <source>
        <dbReference type="Google" id="ProtNLM"/>
    </source>
</evidence>
<accession>A0ABU4DKU3</accession>
<name>A0ABU4DKU3_9DEIO</name>
<gene>
    <name evidence="1" type="ORF">ORD21_00345</name>
</gene>
<comment type="caution">
    <text evidence="1">The sequence shown here is derived from an EMBL/GenBank/DDBJ whole genome shotgun (WGS) entry which is preliminary data.</text>
</comment>
<dbReference type="Proteomes" id="UP001276150">
    <property type="component" value="Unassembled WGS sequence"/>
</dbReference>
<proteinExistence type="predicted"/>
<sequence length="251" mass="28723">MSKVDKPLPVVDIDTNIKAFFDNREENRCLPDERNASFDYCYNYFQEFRRNNKISEIASSENLERSCIQISFFLASWGMLRGSAFLSKKSAHHYKKLIDIVAKEPESTWAIDVDQYGDTGSTEILLELTGKIRKAISLSGTGEEEVSEILITKIILGIFGNIPAFDSYFLKGFGNYWVNKESLKIIYDFYMANGEIIDGYKIPTIGFVDGEPTSRSYPQAKIIDMIFFMEGDKLFKAEEAIRKQAKSKNKR</sequence>
<evidence type="ECO:0000313" key="1">
    <source>
        <dbReference type="EMBL" id="MDV6373053.1"/>
    </source>
</evidence>
<dbReference type="EMBL" id="JAPMIV010000001">
    <property type="protein sequence ID" value="MDV6373053.1"/>
    <property type="molecule type" value="Genomic_DNA"/>
</dbReference>
<protein>
    <recommendedName>
        <fullName evidence="3">HEPN domain-containing protein</fullName>
    </recommendedName>
</protein>